<dbReference type="InterPro" id="IPR023867">
    <property type="entry name" value="Sulphatase_maturase_rSAM"/>
</dbReference>
<comment type="caution">
    <text evidence="7">The sequence shown here is derived from an EMBL/GenBank/DDBJ whole genome shotgun (WGS) entry which is preliminary data.</text>
</comment>
<dbReference type="SFLD" id="SFLDG01067">
    <property type="entry name" value="SPASM/twitch_domain_containing"/>
    <property type="match status" value="1"/>
</dbReference>
<evidence type="ECO:0000256" key="4">
    <source>
        <dbReference type="ARBA" id="ARBA00023004"/>
    </source>
</evidence>
<dbReference type="Proteomes" id="UP001220658">
    <property type="component" value="Unassembled WGS sequence"/>
</dbReference>
<dbReference type="RefSeq" id="WP_195191247.1">
    <property type="nucleotide sequence ID" value="NZ_JADMUL010000013.1"/>
</dbReference>
<dbReference type="PANTHER" id="PTHR43273">
    <property type="entry name" value="ANAEROBIC SULFATASE-MATURATING ENZYME HOMOLOG ASLB-RELATED"/>
    <property type="match status" value="1"/>
</dbReference>
<dbReference type="NCBIfam" id="TIGR04085">
    <property type="entry name" value="rSAM_more_4Fe4S"/>
    <property type="match status" value="1"/>
</dbReference>
<gene>
    <name evidence="7" type="ORF">POG00_04855</name>
</gene>
<dbReference type="SFLD" id="SFLDG01384">
    <property type="entry name" value="thioether_bond_formation_requi"/>
    <property type="match status" value="1"/>
</dbReference>
<dbReference type="InterPro" id="IPR013785">
    <property type="entry name" value="Aldolase_TIM"/>
</dbReference>
<keyword evidence="2" id="KW-0949">S-adenosyl-L-methionine</keyword>
<dbReference type="PANTHER" id="PTHR43273:SF8">
    <property type="entry name" value="RADICAL SAM DOMAIN PROTEIN"/>
    <property type="match status" value="1"/>
</dbReference>
<dbReference type="InterPro" id="IPR058240">
    <property type="entry name" value="rSAM_sf"/>
</dbReference>
<evidence type="ECO:0000256" key="2">
    <source>
        <dbReference type="ARBA" id="ARBA00022691"/>
    </source>
</evidence>
<evidence type="ECO:0000256" key="5">
    <source>
        <dbReference type="ARBA" id="ARBA00023014"/>
    </source>
</evidence>
<evidence type="ECO:0000313" key="7">
    <source>
        <dbReference type="EMBL" id="MDC0828036.1"/>
    </source>
</evidence>
<dbReference type="SUPFAM" id="SSF102114">
    <property type="entry name" value="Radical SAM enzymes"/>
    <property type="match status" value="1"/>
</dbReference>
<dbReference type="AlphaFoldDB" id="A0AAW6FSS3"/>
<evidence type="ECO:0000313" key="8">
    <source>
        <dbReference type="Proteomes" id="UP001220658"/>
    </source>
</evidence>
<dbReference type="InterPro" id="IPR023885">
    <property type="entry name" value="4Fe4S-binding_SPASM_dom"/>
</dbReference>
<dbReference type="Pfam" id="PF04055">
    <property type="entry name" value="Radical_SAM"/>
    <property type="match status" value="1"/>
</dbReference>
<dbReference type="EMBL" id="JAQNCK010000010">
    <property type="protein sequence ID" value="MDC0828036.1"/>
    <property type="molecule type" value="Genomic_DNA"/>
</dbReference>
<dbReference type="GO" id="GO:0016491">
    <property type="term" value="F:oxidoreductase activity"/>
    <property type="evidence" value="ECO:0007669"/>
    <property type="project" value="InterPro"/>
</dbReference>
<proteinExistence type="predicted"/>
<dbReference type="GO" id="GO:0051536">
    <property type="term" value="F:iron-sulfur cluster binding"/>
    <property type="evidence" value="ECO:0007669"/>
    <property type="project" value="UniProtKB-KW"/>
</dbReference>
<dbReference type="GO" id="GO:0046872">
    <property type="term" value="F:metal ion binding"/>
    <property type="evidence" value="ECO:0007669"/>
    <property type="project" value="UniProtKB-KW"/>
</dbReference>
<dbReference type="SFLD" id="SFLDG01072">
    <property type="entry name" value="dehydrogenase_like"/>
    <property type="match status" value="1"/>
</dbReference>
<name>A0AAW6FSS3_9FIRM</name>
<evidence type="ECO:0000259" key="6">
    <source>
        <dbReference type="PROSITE" id="PS51918"/>
    </source>
</evidence>
<sequence length="489" mass="56578">MDFCNIEIVKYGNRFFMIDKTVCKPIFISQRVFEVIGEYKSGKTFSELQQKYGEKFLNSLNGELERLKRKQILTERKIKFSTEAKKAIDEYRNQPIEILEGVLMVSQNCNLACRYCYGGESGTFNQKGFMSEEIADKCMDFILQNAGEQSFQKIIFFGGEPLLNYKVIKHTIERWNSVKDLYPNKNIYFGLTTNGVLLNEEIVRFFKKNNVGVTVSVDGPPEIHNYNRPFRDGSKSFDATMAGIELLKKYDIPISVRTTYTKQTDIEQLYDFLEKENFDIHNIAMVDYPLVCPKEDYQIDLSTYKKLVSKQNAVIQKGIMDVKHKEKDTSNAKQLSIAYQRANASKRKFPFLCGAGNWLFSFGMDGKIYPCNRVVGDERFCIGNLSEGIVKEKMVDIYRHFLEASKKCDDCWVVGLCRGRCFHQKSFESYGCTELPEELCEVYRDNYAESMVFSSELRKNMKSDNSEMKDALERFEASNMMKDIYGIGE</sequence>
<feature type="domain" description="Radical SAM core" evidence="6">
    <location>
        <begin position="88"/>
        <end position="330"/>
    </location>
</feature>
<dbReference type="CDD" id="cd01335">
    <property type="entry name" value="Radical_SAM"/>
    <property type="match status" value="1"/>
</dbReference>
<dbReference type="InterPro" id="IPR007197">
    <property type="entry name" value="rSAM"/>
</dbReference>
<evidence type="ECO:0000256" key="1">
    <source>
        <dbReference type="ARBA" id="ARBA00001966"/>
    </source>
</evidence>
<dbReference type="PROSITE" id="PS51918">
    <property type="entry name" value="RADICAL_SAM"/>
    <property type="match status" value="1"/>
</dbReference>
<evidence type="ECO:0000256" key="3">
    <source>
        <dbReference type="ARBA" id="ARBA00022723"/>
    </source>
</evidence>
<dbReference type="Gene3D" id="3.20.20.70">
    <property type="entry name" value="Aldolase class I"/>
    <property type="match status" value="1"/>
</dbReference>
<keyword evidence="5" id="KW-0411">Iron-sulfur</keyword>
<comment type="cofactor">
    <cofactor evidence="1">
        <name>[4Fe-4S] cluster</name>
        <dbReference type="ChEBI" id="CHEBI:49883"/>
    </cofactor>
</comment>
<accession>A0AAW6FSS3</accession>
<keyword evidence="4" id="KW-0408">Iron</keyword>
<keyword evidence="3" id="KW-0479">Metal-binding</keyword>
<dbReference type="SFLD" id="SFLDS00029">
    <property type="entry name" value="Radical_SAM"/>
    <property type="match status" value="1"/>
</dbReference>
<organism evidence="7 8">
    <name type="scientific">Faecalitalea cylindroides</name>
    <dbReference type="NCBI Taxonomy" id="39483"/>
    <lineage>
        <taxon>Bacteria</taxon>
        <taxon>Bacillati</taxon>
        <taxon>Bacillota</taxon>
        <taxon>Erysipelotrichia</taxon>
        <taxon>Erysipelotrichales</taxon>
        <taxon>Erysipelotrichaceae</taxon>
        <taxon>Faecalitalea</taxon>
    </lineage>
</organism>
<protein>
    <submittedName>
        <fullName evidence="7">Radical SAM protein</fullName>
    </submittedName>
</protein>
<dbReference type="SFLD" id="SFLDG01386">
    <property type="entry name" value="main_SPASM_domain-containing"/>
    <property type="match status" value="1"/>
</dbReference>
<reference evidence="7" key="1">
    <citation type="submission" date="2023-01" db="EMBL/GenBank/DDBJ databases">
        <title>Human gut microbiome strain richness.</title>
        <authorList>
            <person name="Chen-Liaw A."/>
        </authorList>
    </citation>
    <scope>NUCLEOTIDE SEQUENCE</scope>
    <source>
        <strain evidence="7">D55st1_G4_D55t1_190419</strain>
    </source>
</reference>